<evidence type="ECO:0000313" key="3">
    <source>
        <dbReference type="Proteomes" id="UP000247555"/>
    </source>
</evidence>
<protein>
    <submittedName>
        <fullName evidence="2">Cyd operon protein YbgE</fullName>
    </submittedName>
</protein>
<keyword evidence="1" id="KW-0472">Membrane</keyword>
<dbReference type="EMBL" id="QJKI01000007">
    <property type="protein sequence ID" value="PXX79274.1"/>
    <property type="molecule type" value="Genomic_DNA"/>
</dbReference>
<dbReference type="Pfam" id="PF09600">
    <property type="entry name" value="Cyd_oper_YbgE"/>
    <property type="match status" value="1"/>
</dbReference>
<organism evidence="2 3">
    <name type="scientific">Rivihabitans pingtungensis</name>
    <dbReference type="NCBI Taxonomy" id="1054498"/>
    <lineage>
        <taxon>Bacteria</taxon>
        <taxon>Pseudomonadati</taxon>
        <taxon>Pseudomonadota</taxon>
        <taxon>Betaproteobacteria</taxon>
        <taxon>Neisseriales</taxon>
        <taxon>Aquaspirillaceae</taxon>
        <taxon>Rivihabitans</taxon>
    </lineage>
</organism>
<name>A0A318KML0_9NEIS</name>
<feature type="transmembrane region" description="Helical" evidence="1">
    <location>
        <begin position="44"/>
        <end position="63"/>
    </location>
</feature>
<keyword evidence="1" id="KW-0812">Transmembrane</keyword>
<gene>
    <name evidence="2" type="ORF">DFR34_10724</name>
</gene>
<feature type="transmembrane region" description="Helical" evidence="1">
    <location>
        <begin position="70"/>
        <end position="88"/>
    </location>
</feature>
<accession>A0A318KML0</accession>
<dbReference type="AlphaFoldDB" id="A0A318KML0"/>
<evidence type="ECO:0000256" key="1">
    <source>
        <dbReference type="SAM" id="Phobius"/>
    </source>
</evidence>
<keyword evidence="1" id="KW-1133">Transmembrane helix</keyword>
<proteinExistence type="predicted"/>
<dbReference type="InterPro" id="IPR011846">
    <property type="entry name" value="Cyd_oper_YbgE"/>
</dbReference>
<dbReference type="RefSeq" id="WP_110390476.1">
    <property type="nucleotide sequence ID" value="NZ_QJKI01000007.1"/>
</dbReference>
<reference evidence="2 3" key="1">
    <citation type="submission" date="2018-05" db="EMBL/GenBank/DDBJ databases">
        <title>Genomic Encyclopedia of Type Strains, Phase IV (KMG-IV): sequencing the most valuable type-strain genomes for metagenomic binning, comparative biology and taxonomic classification.</title>
        <authorList>
            <person name="Goeker M."/>
        </authorList>
    </citation>
    <scope>NUCLEOTIDE SEQUENCE [LARGE SCALE GENOMIC DNA]</scope>
    <source>
        <strain evidence="2 3">DSM 29661</strain>
    </source>
</reference>
<evidence type="ECO:0000313" key="2">
    <source>
        <dbReference type="EMBL" id="PXX79274.1"/>
    </source>
</evidence>
<keyword evidence="3" id="KW-1185">Reference proteome</keyword>
<comment type="caution">
    <text evidence="2">The sequence shown here is derived from an EMBL/GenBank/DDBJ whole genome shotgun (WGS) entry which is preliminary data.</text>
</comment>
<feature type="transmembrane region" description="Helical" evidence="1">
    <location>
        <begin position="12"/>
        <end position="32"/>
    </location>
</feature>
<dbReference type="Proteomes" id="UP000247555">
    <property type="component" value="Unassembled WGS sequence"/>
</dbReference>
<sequence>MKAQPELPRPRAALLLLAVALMLGLTLAPQLLRHADGSADTLAALWLCWAMCAGFVRGVGFVPVSRPLRWLLGAPACGLALALAAWRVL</sequence>